<evidence type="ECO:0000256" key="5">
    <source>
        <dbReference type="ARBA" id="ARBA00023175"/>
    </source>
</evidence>
<dbReference type="InterPro" id="IPR044986">
    <property type="entry name" value="KIF15/KIN-12"/>
</dbReference>
<dbReference type="Proteomes" id="UP000828390">
    <property type="component" value="Unassembled WGS sequence"/>
</dbReference>
<proteinExistence type="predicted"/>
<dbReference type="PANTHER" id="PTHR37739:SF8">
    <property type="entry name" value="KINESIN-LIKE PROTEIN KIN-12D"/>
    <property type="match status" value="1"/>
</dbReference>
<reference evidence="7" key="1">
    <citation type="journal article" date="2019" name="bioRxiv">
        <title>The Genome of the Zebra Mussel, Dreissena polymorpha: A Resource for Invasive Species Research.</title>
        <authorList>
            <person name="McCartney M.A."/>
            <person name="Auch B."/>
            <person name="Kono T."/>
            <person name="Mallez S."/>
            <person name="Zhang Y."/>
            <person name="Obille A."/>
            <person name="Becker A."/>
            <person name="Abrahante J.E."/>
            <person name="Garbe J."/>
            <person name="Badalamenti J.P."/>
            <person name="Herman A."/>
            <person name="Mangelson H."/>
            <person name="Liachko I."/>
            <person name="Sullivan S."/>
            <person name="Sone E.D."/>
            <person name="Koren S."/>
            <person name="Silverstein K.A.T."/>
            <person name="Beckman K.B."/>
            <person name="Gohl D.M."/>
        </authorList>
    </citation>
    <scope>NUCLEOTIDE SEQUENCE</scope>
    <source>
        <strain evidence="7">Duluth1</strain>
        <tissue evidence="7">Whole animal</tissue>
    </source>
</reference>
<dbReference type="GO" id="GO:0005524">
    <property type="term" value="F:ATP binding"/>
    <property type="evidence" value="ECO:0007669"/>
    <property type="project" value="UniProtKB-KW"/>
</dbReference>
<evidence type="ECO:0000313" key="8">
    <source>
        <dbReference type="Proteomes" id="UP000828390"/>
    </source>
</evidence>
<evidence type="ECO:0008006" key="9">
    <source>
        <dbReference type="Google" id="ProtNLM"/>
    </source>
</evidence>
<gene>
    <name evidence="7" type="ORF">DPMN_169446</name>
</gene>
<dbReference type="InterPro" id="IPR027417">
    <property type="entry name" value="P-loop_NTPase"/>
</dbReference>
<evidence type="ECO:0000256" key="4">
    <source>
        <dbReference type="ARBA" id="ARBA00023054"/>
    </source>
</evidence>
<dbReference type="EMBL" id="JAIWYP010000009">
    <property type="protein sequence ID" value="KAH3768234.1"/>
    <property type="molecule type" value="Genomic_DNA"/>
</dbReference>
<evidence type="ECO:0000256" key="1">
    <source>
        <dbReference type="ARBA" id="ARBA00022701"/>
    </source>
</evidence>
<dbReference type="Gene3D" id="3.40.850.10">
    <property type="entry name" value="Kinesin motor domain"/>
    <property type="match status" value="1"/>
</dbReference>
<keyword evidence="1" id="KW-0493">Microtubule</keyword>
<keyword evidence="2" id="KW-0547">Nucleotide-binding</keyword>
<keyword evidence="3" id="KW-0067">ATP-binding</keyword>
<keyword evidence="5" id="KW-0505">Motor protein</keyword>
<name>A0A9D4DUP6_DREPO</name>
<protein>
    <recommendedName>
        <fullName evidence="9">Kinesin motor domain-containing protein</fullName>
    </recommendedName>
</protein>
<evidence type="ECO:0000256" key="2">
    <source>
        <dbReference type="ARBA" id="ARBA00022741"/>
    </source>
</evidence>
<reference evidence="7" key="2">
    <citation type="submission" date="2020-11" db="EMBL/GenBank/DDBJ databases">
        <authorList>
            <person name="McCartney M.A."/>
            <person name="Auch B."/>
            <person name="Kono T."/>
            <person name="Mallez S."/>
            <person name="Becker A."/>
            <person name="Gohl D.M."/>
            <person name="Silverstein K.A.T."/>
            <person name="Koren S."/>
            <person name="Bechman K.B."/>
            <person name="Herman A."/>
            <person name="Abrahante J.E."/>
            <person name="Garbe J."/>
        </authorList>
    </citation>
    <scope>NUCLEOTIDE SEQUENCE</scope>
    <source>
        <strain evidence="7">Duluth1</strain>
        <tissue evidence="7">Whole animal</tissue>
    </source>
</reference>
<keyword evidence="4 6" id="KW-0175">Coiled coil</keyword>
<feature type="coiled-coil region" evidence="6">
    <location>
        <begin position="46"/>
        <end position="73"/>
    </location>
</feature>
<sequence length="85" mass="9517">MSVVGVLERLYPRCSAHVCCRCFGETLSTLQFAKRAKMIKNKAVLNENAMGNISQLQAEIRALKEELQKYKEGIICVQPQTVCGK</sequence>
<dbReference type="PANTHER" id="PTHR37739">
    <property type="entry name" value="KINESIN-LIKE PROTEIN KIN-12D"/>
    <property type="match status" value="1"/>
</dbReference>
<accession>A0A9D4DUP6</accession>
<organism evidence="7 8">
    <name type="scientific">Dreissena polymorpha</name>
    <name type="common">Zebra mussel</name>
    <name type="synonym">Mytilus polymorpha</name>
    <dbReference type="NCBI Taxonomy" id="45954"/>
    <lineage>
        <taxon>Eukaryota</taxon>
        <taxon>Metazoa</taxon>
        <taxon>Spiralia</taxon>
        <taxon>Lophotrochozoa</taxon>
        <taxon>Mollusca</taxon>
        <taxon>Bivalvia</taxon>
        <taxon>Autobranchia</taxon>
        <taxon>Heteroconchia</taxon>
        <taxon>Euheterodonta</taxon>
        <taxon>Imparidentia</taxon>
        <taxon>Neoheterodontei</taxon>
        <taxon>Myida</taxon>
        <taxon>Dreissenoidea</taxon>
        <taxon>Dreissenidae</taxon>
        <taxon>Dreissena</taxon>
    </lineage>
</organism>
<dbReference type="GO" id="GO:0005874">
    <property type="term" value="C:microtubule"/>
    <property type="evidence" value="ECO:0007669"/>
    <property type="project" value="UniProtKB-KW"/>
</dbReference>
<comment type="caution">
    <text evidence="7">The sequence shown here is derived from an EMBL/GenBank/DDBJ whole genome shotgun (WGS) entry which is preliminary data.</text>
</comment>
<dbReference type="SUPFAM" id="SSF52540">
    <property type="entry name" value="P-loop containing nucleoside triphosphate hydrolases"/>
    <property type="match status" value="1"/>
</dbReference>
<evidence type="ECO:0000313" key="7">
    <source>
        <dbReference type="EMBL" id="KAH3768234.1"/>
    </source>
</evidence>
<evidence type="ECO:0000256" key="3">
    <source>
        <dbReference type="ARBA" id="ARBA00022840"/>
    </source>
</evidence>
<evidence type="ECO:0000256" key="6">
    <source>
        <dbReference type="SAM" id="Coils"/>
    </source>
</evidence>
<keyword evidence="8" id="KW-1185">Reference proteome</keyword>
<dbReference type="InterPro" id="IPR036961">
    <property type="entry name" value="Kinesin_motor_dom_sf"/>
</dbReference>
<dbReference type="AlphaFoldDB" id="A0A9D4DUP6"/>